<proteinExistence type="predicted"/>
<keyword evidence="2" id="KW-1185">Reference proteome</keyword>
<accession>A0ACB9ZSN6</accession>
<dbReference type="EMBL" id="CM044708">
    <property type="protein sequence ID" value="KAI5649217.1"/>
    <property type="molecule type" value="Genomic_DNA"/>
</dbReference>
<evidence type="ECO:0000313" key="1">
    <source>
        <dbReference type="EMBL" id="KAI5649217.1"/>
    </source>
</evidence>
<reference evidence="2" key="1">
    <citation type="journal article" date="2023" name="Nat. Plants">
        <title>Single-cell RNA sequencing provides a high-resolution roadmap for understanding the multicellular compartmentation of specialized metabolism.</title>
        <authorList>
            <person name="Sun S."/>
            <person name="Shen X."/>
            <person name="Li Y."/>
            <person name="Li Y."/>
            <person name="Wang S."/>
            <person name="Li R."/>
            <person name="Zhang H."/>
            <person name="Shen G."/>
            <person name="Guo B."/>
            <person name="Wei J."/>
            <person name="Xu J."/>
            <person name="St-Pierre B."/>
            <person name="Chen S."/>
            <person name="Sun C."/>
        </authorList>
    </citation>
    <scope>NUCLEOTIDE SEQUENCE [LARGE SCALE GENOMIC DNA]</scope>
</reference>
<protein>
    <submittedName>
        <fullName evidence="1">Uncharacterized protein</fullName>
    </submittedName>
</protein>
<evidence type="ECO:0000313" key="2">
    <source>
        <dbReference type="Proteomes" id="UP001060085"/>
    </source>
</evidence>
<organism evidence="1 2">
    <name type="scientific">Catharanthus roseus</name>
    <name type="common">Madagascar periwinkle</name>
    <name type="synonym">Vinca rosea</name>
    <dbReference type="NCBI Taxonomy" id="4058"/>
    <lineage>
        <taxon>Eukaryota</taxon>
        <taxon>Viridiplantae</taxon>
        <taxon>Streptophyta</taxon>
        <taxon>Embryophyta</taxon>
        <taxon>Tracheophyta</taxon>
        <taxon>Spermatophyta</taxon>
        <taxon>Magnoliopsida</taxon>
        <taxon>eudicotyledons</taxon>
        <taxon>Gunneridae</taxon>
        <taxon>Pentapetalae</taxon>
        <taxon>asterids</taxon>
        <taxon>lamiids</taxon>
        <taxon>Gentianales</taxon>
        <taxon>Apocynaceae</taxon>
        <taxon>Rauvolfioideae</taxon>
        <taxon>Vinceae</taxon>
        <taxon>Catharanthinae</taxon>
        <taxon>Catharanthus</taxon>
    </lineage>
</organism>
<dbReference type="Proteomes" id="UP001060085">
    <property type="component" value="Linkage Group LG08"/>
</dbReference>
<comment type="caution">
    <text evidence="1">The sequence shown here is derived from an EMBL/GenBank/DDBJ whole genome shotgun (WGS) entry which is preliminary data.</text>
</comment>
<sequence length="157" mass="17513">MCRKAYKDLSKPEEDMDGGWGSYKLPLYTRNEITAPWCSLPFYSMSTSPERPKPATAAAHILPYLHNQQLMGFVDGTASSSSKTIIEKDSQVPNPAYQAWILQDQLVLSTLLSFLAPEVLQQLLFLSTSQELNNQPAASPYIFFMFFCLTAAAPLLV</sequence>
<gene>
    <name evidence="1" type="ORF">M9H77_35222</name>
</gene>
<name>A0ACB9ZSN6_CATRO</name>